<proteinExistence type="predicted"/>
<sequence>MSKPSMAFCFTTVKYAGKVEGKLWRKSDLQTKIEVFMDMKSSPVKEMSDYGSVNLCF</sequence>
<dbReference type="EMBL" id="HACG01045422">
    <property type="protein sequence ID" value="CEK92287.1"/>
    <property type="molecule type" value="Transcribed_RNA"/>
</dbReference>
<protein>
    <submittedName>
        <fullName evidence="1">Uncharacterized protein</fullName>
    </submittedName>
</protein>
<name>A0A0B7BJD7_9EUPU</name>
<evidence type="ECO:0000313" key="1">
    <source>
        <dbReference type="EMBL" id="CEK92285.1"/>
    </source>
</evidence>
<dbReference type="AlphaFoldDB" id="A0A0B7BJD7"/>
<dbReference type="EMBL" id="HACG01045420">
    <property type="protein sequence ID" value="CEK92285.1"/>
    <property type="molecule type" value="Transcribed_RNA"/>
</dbReference>
<reference evidence="1" key="1">
    <citation type="submission" date="2014-12" db="EMBL/GenBank/DDBJ databases">
        <title>Insight into the proteome of Arion vulgaris.</title>
        <authorList>
            <person name="Aradska J."/>
            <person name="Bulat T."/>
            <person name="Smidak R."/>
            <person name="Sarate P."/>
            <person name="Gangsoo J."/>
            <person name="Sialana F."/>
            <person name="Bilban M."/>
            <person name="Lubec G."/>
        </authorList>
    </citation>
    <scope>NUCLEOTIDE SEQUENCE</scope>
    <source>
        <tissue evidence="1">Skin</tissue>
    </source>
</reference>
<organism evidence="1">
    <name type="scientific">Arion vulgaris</name>
    <dbReference type="NCBI Taxonomy" id="1028688"/>
    <lineage>
        <taxon>Eukaryota</taxon>
        <taxon>Metazoa</taxon>
        <taxon>Spiralia</taxon>
        <taxon>Lophotrochozoa</taxon>
        <taxon>Mollusca</taxon>
        <taxon>Gastropoda</taxon>
        <taxon>Heterobranchia</taxon>
        <taxon>Euthyneura</taxon>
        <taxon>Panpulmonata</taxon>
        <taxon>Eupulmonata</taxon>
        <taxon>Stylommatophora</taxon>
        <taxon>Helicina</taxon>
        <taxon>Arionoidea</taxon>
        <taxon>Arionidae</taxon>
        <taxon>Arion</taxon>
    </lineage>
</organism>
<gene>
    <name evidence="1" type="primary">ORF187493</name>
    <name evidence="2" type="synonym">ORF187509</name>
</gene>
<evidence type="ECO:0000313" key="2">
    <source>
        <dbReference type="EMBL" id="CEK92287.1"/>
    </source>
</evidence>
<accession>A0A0B7BJD7</accession>